<evidence type="ECO:0000313" key="4">
    <source>
        <dbReference type="Proteomes" id="UP001052739"/>
    </source>
</evidence>
<dbReference type="InterPro" id="IPR013083">
    <property type="entry name" value="Znf_RING/FYVE/PHD"/>
</dbReference>
<sequence>MDTEPVGEDRGSAEVSWEVAPDPGRPDGRACSHLPEVARPLRPPGDGCEECLARGWTWSRLRWCATCGHVGCCDSSRGRHAYAHHAASGHPVALSLDPREGWGWCFEDELFLIESP</sequence>
<protein>
    <recommendedName>
        <fullName evidence="2">UBP-type domain-containing protein</fullName>
    </recommendedName>
</protein>
<comment type="caution">
    <text evidence="3">The sequence shown here is derived from an EMBL/GenBank/DDBJ whole genome shotgun (WGS) entry which is preliminary data.</text>
</comment>
<organism evidence="3 4">
    <name type="scientific">Streptomyces hydrogenans</name>
    <dbReference type="NCBI Taxonomy" id="1873719"/>
    <lineage>
        <taxon>Bacteria</taxon>
        <taxon>Bacillati</taxon>
        <taxon>Actinomycetota</taxon>
        <taxon>Actinomycetes</taxon>
        <taxon>Kitasatosporales</taxon>
        <taxon>Streptomycetaceae</taxon>
        <taxon>Streptomyces</taxon>
    </lineage>
</organism>
<dbReference type="PROSITE" id="PS50271">
    <property type="entry name" value="ZF_UBP"/>
    <property type="match status" value="1"/>
</dbReference>
<evidence type="ECO:0000256" key="1">
    <source>
        <dbReference type="SAM" id="MobiDB-lite"/>
    </source>
</evidence>
<dbReference type="InterPro" id="IPR001607">
    <property type="entry name" value="Znf_UBP"/>
</dbReference>
<evidence type="ECO:0000313" key="3">
    <source>
        <dbReference type="EMBL" id="GHI24788.1"/>
    </source>
</evidence>
<dbReference type="Proteomes" id="UP001052739">
    <property type="component" value="Unassembled WGS sequence"/>
</dbReference>
<dbReference type="EMBL" id="BNDW01000068">
    <property type="protein sequence ID" value="GHI24788.1"/>
    <property type="molecule type" value="Genomic_DNA"/>
</dbReference>
<keyword evidence="4" id="KW-1185">Reference proteome</keyword>
<name>A0ABQ3PID6_9ACTN</name>
<feature type="region of interest" description="Disordered" evidence="1">
    <location>
        <begin position="1"/>
        <end position="22"/>
    </location>
</feature>
<dbReference type="Pfam" id="PF02148">
    <property type="entry name" value="zf-UBP"/>
    <property type="match status" value="1"/>
</dbReference>
<reference evidence="3" key="1">
    <citation type="submission" date="2024-05" db="EMBL/GenBank/DDBJ databases">
        <title>Whole genome shotgun sequence of Streptomyces hydrogenans NBRC 13475.</title>
        <authorList>
            <person name="Komaki H."/>
            <person name="Tamura T."/>
        </authorList>
    </citation>
    <scope>NUCLEOTIDE SEQUENCE</scope>
    <source>
        <strain evidence="3">NBRC 13475</strain>
    </source>
</reference>
<dbReference type="SUPFAM" id="SSF57850">
    <property type="entry name" value="RING/U-box"/>
    <property type="match status" value="1"/>
</dbReference>
<gene>
    <name evidence="3" type="ORF">Shyd_61590</name>
</gene>
<accession>A0ABQ3PID6</accession>
<dbReference type="Gene3D" id="3.30.40.10">
    <property type="entry name" value="Zinc/RING finger domain, C3HC4 (zinc finger)"/>
    <property type="match status" value="1"/>
</dbReference>
<feature type="domain" description="UBP-type" evidence="2">
    <location>
        <begin position="29"/>
        <end position="116"/>
    </location>
</feature>
<evidence type="ECO:0000259" key="2">
    <source>
        <dbReference type="PROSITE" id="PS50271"/>
    </source>
</evidence>
<proteinExistence type="predicted"/>